<keyword evidence="3" id="KW-1185">Reference proteome</keyword>
<evidence type="ECO:0000313" key="3">
    <source>
        <dbReference type="Proteomes" id="UP000188268"/>
    </source>
</evidence>
<feature type="region of interest" description="Disordered" evidence="1">
    <location>
        <begin position="1"/>
        <end position="31"/>
    </location>
</feature>
<organism evidence="2 3">
    <name type="scientific">Corchorus capsularis</name>
    <name type="common">Jute</name>
    <dbReference type="NCBI Taxonomy" id="210143"/>
    <lineage>
        <taxon>Eukaryota</taxon>
        <taxon>Viridiplantae</taxon>
        <taxon>Streptophyta</taxon>
        <taxon>Embryophyta</taxon>
        <taxon>Tracheophyta</taxon>
        <taxon>Spermatophyta</taxon>
        <taxon>Magnoliopsida</taxon>
        <taxon>eudicotyledons</taxon>
        <taxon>Gunneridae</taxon>
        <taxon>Pentapetalae</taxon>
        <taxon>rosids</taxon>
        <taxon>malvids</taxon>
        <taxon>Malvales</taxon>
        <taxon>Malvaceae</taxon>
        <taxon>Grewioideae</taxon>
        <taxon>Apeibeae</taxon>
        <taxon>Corchorus</taxon>
    </lineage>
</organism>
<sequence>KQLALQEQYMKREGEGLASREGRREMVIGER</sequence>
<dbReference type="Proteomes" id="UP000188268">
    <property type="component" value="Unassembled WGS sequence"/>
</dbReference>
<dbReference type="AlphaFoldDB" id="A0A1R3GCV9"/>
<gene>
    <name evidence="2" type="ORF">CCACVL1_26870</name>
</gene>
<reference evidence="2 3" key="1">
    <citation type="submission" date="2013-09" db="EMBL/GenBank/DDBJ databases">
        <title>Corchorus capsularis genome sequencing.</title>
        <authorList>
            <person name="Alam M."/>
            <person name="Haque M.S."/>
            <person name="Islam M.S."/>
            <person name="Emdad E.M."/>
            <person name="Islam M.M."/>
            <person name="Ahmed B."/>
            <person name="Halim A."/>
            <person name="Hossen Q.M.M."/>
            <person name="Hossain M.Z."/>
            <person name="Ahmed R."/>
            <person name="Khan M.M."/>
            <person name="Islam R."/>
            <person name="Rashid M.M."/>
            <person name="Khan S.A."/>
            <person name="Rahman M.S."/>
            <person name="Alam M."/>
        </authorList>
    </citation>
    <scope>NUCLEOTIDE SEQUENCE [LARGE SCALE GENOMIC DNA]</scope>
    <source>
        <strain evidence="3">cv. CVL-1</strain>
        <tissue evidence="2">Whole seedling</tissue>
    </source>
</reference>
<feature type="non-terminal residue" evidence="2">
    <location>
        <position position="1"/>
    </location>
</feature>
<protein>
    <submittedName>
        <fullName evidence="2">Uncharacterized protein</fullName>
    </submittedName>
</protein>
<comment type="caution">
    <text evidence="2">The sequence shown here is derived from an EMBL/GenBank/DDBJ whole genome shotgun (WGS) entry which is preliminary data.</text>
</comment>
<name>A0A1R3GCV9_COCAP</name>
<dbReference type="EMBL" id="AWWV01014551">
    <property type="protein sequence ID" value="OMO55919.1"/>
    <property type="molecule type" value="Genomic_DNA"/>
</dbReference>
<proteinExistence type="predicted"/>
<feature type="compositionally biased region" description="Basic and acidic residues" evidence="1">
    <location>
        <begin position="9"/>
        <end position="31"/>
    </location>
</feature>
<dbReference type="Gramene" id="OMO55919">
    <property type="protein sequence ID" value="OMO55919"/>
    <property type="gene ID" value="CCACVL1_26870"/>
</dbReference>
<evidence type="ECO:0000256" key="1">
    <source>
        <dbReference type="SAM" id="MobiDB-lite"/>
    </source>
</evidence>
<accession>A0A1R3GCV9</accession>
<evidence type="ECO:0000313" key="2">
    <source>
        <dbReference type="EMBL" id="OMO55919.1"/>
    </source>
</evidence>